<keyword evidence="3" id="KW-1185">Reference proteome</keyword>
<sequence>MPAFSTPEPIHALIDIGGISLRVHAVEGGTSTTVEVSPHNPSRSVDVEHARNTSVALVGGRLTLRSPRSTKARLKNLFGSSERVDVVLTLPAGSKLEMRGWGDVNSEGLLGDVDLSTGMGDVDLEAVADIRAKTGMGDVRVTSVRGTADLRTSAGSVAVGQVQGELTAKTSAGDVKVEESQGLARLSTSAGDVRVQRARAGVEARTSAGDVRLGSVSSGRITASTSYGQLEIGIAHGTAAWLDVNARQGVVRSTLEDADGPGDSELTVEIHASTGYGDIVLRRA</sequence>
<gene>
    <name evidence="2" type="ORF">GCM10022223_21710</name>
</gene>
<dbReference type="InterPro" id="IPR025164">
    <property type="entry name" value="Toastrack_DUF4097"/>
</dbReference>
<dbReference type="Gene3D" id="2.160.20.120">
    <property type="match status" value="1"/>
</dbReference>
<reference evidence="3" key="1">
    <citation type="journal article" date="2019" name="Int. J. Syst. Evol. Microbiol.">
        <title>The Global Catalogue of Microorganisms (GCM) 10K type strain sequencing project: providing services to taxonomists for standard genome sequencing and annotation.</title>
        <authorList>
            <consortium name="The Broad Institute Genomics Platform"/>
            <consortium name="The Broad Institute Genome Sequencing Center for Infectious Disease"/>
            <person name="Wu L."/>
            <person name="Ma J."/>
        </authorList>
    </citation>
    <scope>NUCLEOTIDE SEQUENCE [LARGE SCALE GENOMIC DNA]</scope>
    <source>
        <strain evidence="3">JCM 16902</strain>
    </source>
</reference>
<dbReference type="RefSeq" id="WP_231483156.1">
    <property type="nucleotide sequence ID" value="NZ_BAAAZO010000003.1"/>
</dbReference>
<evidence type="ECO:0000259" key="1">
    <source>
        <dbReference type="Pfam" id="PF13349"/>
    </source>
</evidence>
<dbReference type="PANTHER" id="PTHR34094">
    <property type="match status" value="1"/>
</dbReference>
<evidence type="ECO:0000313" key="3">
    <source>
        <dbReference type="Proteomes" id="UP001501074"/>
    </source>
</evidence>
<dbReference type="Proteomes" id="UP001501074">
    <property type="component" value="Unassembled WGS sequence"/>
</dbReference>
<name>A0ABP6ZDY6_9ACTN</name>
<evidence type="ECO:0000313" key="2">
    <source>
        <dbReference type="EMBL" id="GAA3605615.1"/>
    </source>
</evidence>
<comment type="caution">
    <text evidence="2">The sequence shown here is derived from an EMBL/GenBank/DDBJ whole genome shotgun (WGS) entry which is preliminary data.</text>
</comment>
<organism evidence="2 3">
    <name type="scientific">Kineosporia mesophila</name>
    <dbReference type="NCBI Taxonomy" id="566012"/>
    <lineage>
        <taxon>Bacteria</taxon>
        <taxon>Bacillati</taxon>
        <taxon>Actinomycetota</taxon>
        <taxon>Actinomycetes</taxon>
        <taxon>Kineosporiales</taxon>
        <taxon>Kineosporiaceae</taxon>
        <taxon>Kineosporia</taxon>
    </lineage>
</organism>
<dbReference type="PANTHER" id="PTHR34094:SF1">
    <property type="entry name" value="PROTEIN FAM185A"/>
    <property type="match status" value="1"/>
</dbReference>
<proteinExistence type="predicted"/>
<accession>A0ABP6ZDY6</accession>
<feature type="domain" description="DUF4097" evidence="1">
    <location>
        <begin position="44"/>
        <end position="223"/>
    </location>
</feature>
<dbReference type="Pfam" id="PF13349">
    <property type="entry name" value="DUF4097"/>
    <property type="match status" value="1"/>
</dbReference>
<dbReference type="EMBL" id="BAAAZO010000003">
    <property type="protein sequence ID" value="GAA3605615.1"/>
    <property type="molecule type" value="Genomic_DNA"/>
</dbReference>
<protein>
    <submittedName>
        <fullName evidence="2">DUF4097 family beta strand repeat-containing protein</fullName>
    </submittedName>
</protein>